<dbReference type="Proteomes" id="UP000236735">
    <property type="component" value="Unassembled WGS sequence"/>
</dbReference>
<dbReference type="SUPFAM" id="SSF46785">
    <property type="entry name" value="Winged helix' DNA-binding domain"/>
    <property type="match status" value="1"/>
</dbReference>
<evidence type="ECO:0000256" key="1">
    <source>
        <dbReference type="ARBA" id="ARBA00007957"/>
    </source>
</evidence>
<evidence type="ECO:0000313" key="8">
    <source>
        <dbReference type="EMBL" id="SEF56133.1"/>
    </source>
</evidence>
<dbReference type="GO" id="GO:0003700">
    <property type="term" value="F:DNA-binding transcription factor activity"/>
    <property type="evidence" value="ECO:0007669"/>
    <property type="project" value="InterPro"/>
</dbReference>
<dbReference type="Gene3D" id="3.30.1490.190">
    <property type="match status" value="1"/>
</dbReference>
<evidence type="ECO:0000256" key="2">
    <source>
        <dbReference type="ARBA" id="ARBA00022491"/>
    </source>
</evidence>
<evidence type="ECO:0000256" key="3">
    <source>
        <dbReference type="ARBA" id="ARBA00022833"/>
    </source>
</evidence>
<dbReference type="PANTHER" id="PTHR33202:SF22">
    <property type="entry name" value="HYDROGEN PEROXIDE SENSITIVE REPRESSOR"/>
    <property type="match status" value="1"/>
</dbReference>
<evidence type="ECO:0000256" key="7">
    <source>
        <dbReference type="PIRSR" id="PIRSR602481-1"/>
    </source>
</evidence>
<dbReference type="InterPro" id="IPR036390">
    <property type="entry name" value="WH_DNA-bd_sf"/>
</dbReference>
<comment type="similarity">
    <text evidence="1">Belongs to the Fur family.</text>
</comment>
<accession>A0A1H5SZW9</accession>
<keyword evidence="4" id="KW-0805">Transcription regulation</keyword>
<evidence type="ECO:0000256" key="6">
    <source>
        <dbReference type="ARBA" id="ARBA00023163"/>
    </source>
</evidence>
<dbReference type="AlphaFoldDB" id="A0A1H5SZW9"/>
<dbReference type="GO" id="GO:0045892">
    <property type="term" value="P:negative regulation of DNA-templated transcription"/>
    <property type="evidence" value="ECO:0007669"/>
    <property type="project" value="TreeGrafter"/>
</dbReference>
<reference evidence="8 9" key="1">
    <citation type="submission" date="2016-10" db="EMBL/GenBank/DDBJ databases">
        <authorList>
            <person name="de Groot N.N."/>
        </authorList>
    </citation>
    <scope>NUCLEOTIDE SEQUENCE [LARGE SCALE GENOMIC DNA]</scope>
    <source>
        <strain evidence="8 9">AR32</strain>
    </source>
</reference>
<organism evidence="8 9">
    <name type="scientific">Xylanibacter ruminicola</name>
    <name type="common">Prevotella ruminicola</name>
    <dbReference type="NCBI Taxonomy" id="839"/>
    <lineage>
        <taxon>Bacteria</taxon>
        <taxon>Pseudomonadati</taxon>
        <taxon>Bacteroidota</taxon>
        <taxon>Bacteroidia</taxon>
        <taxon>Bacteroidales</taxon>
        <taxon>Prevotellaceae</taxon>
        <taxon>Xylanibacter</taxon>
    </lineage>
</organism>
<dbReference type="InterPro" id="IPR043135">
    <property type="entry name" value="Fur_C"/>
</dbReference>
<gene>
    <name evidence="8" type="ORF">SAMN05216354_0794</name>
</gene>
<dbReference type="InterPro" id="IPR002481">
    <property type="entry name" value="FUR"/>
</dbReference>
<dbReference type="GO" id="GO:0008270">
    <property type="term" value="F:zinc ion binding"/>
    <property type="evidence" value="ECO:0007669"/>
    <property type="project" value="TreeGrafter"/>
</dbReference>
<dbReference type="Pfam" id="PF01475">
    <property type="entry name" value="FUR"/>
    <property type="match status" value="1"/>
</dbReference>
<dbReference type="Gene3D" id="1.10.10.10">
    <property type="entry name" value="Winged helix-like DNA-binding domain superfamily/Winged helix DNA-binding domain"/>
    <property type="match status" value="1"/>
</dbReference>
<feature type="binding site" evidence="7">
    <location>
        <position position="100"/>
    </location>
    <ligand>
        <name>Zn(2+)</name>
        <dbReference type="ChEBI" id="CHEBI:29105"/>
    </ligand>
</feature>
<feature type="binding site" evidence="7">
    <location>
        <position position="97"/>
    </location>
    <ligand>
        <name>Zn(2+)</name>
        <dbReference type="ChEBI" id="CHEBI:29105"/>
    </ligand>
</feature>
<evidence type="ECO:0000256" key="4">
    <source>
        <dbReference type="ARBA" id="ARBA00023015"/>
    </source>
</evidence>
<sequence length="139" mass="15785">MDEAACVALLEEHGVRPTANRIVVAKALASSIQPQSLAELERKISTIDKSNVFRALTLFKEHHLVHAIEGSSDGTKYELCYSHNHEHDDDQHPHFYCEECHETYCLDYTDMPEIQLPEGFKMTSANMMIKGICPHCNKK</sequence>
<keyword evidence="2" id="KW-0678">Repressor</keyword>
<dbReference type="GO" id="GO:1900376">
    <property type="term" value="P:regulation of secondary metabolite biosynthetic process"/>
    <property type="evidence" value="ECO:0007669"/>
    <property type="project" value="TreeGrafter"/>
</dbReference>
<keyword evidence="3 7" id="KW-0862">Zinc</keyword>
<evidence type="ECO:0000313" key="9">
    <source>
        <dbReference type="Proteomes" id="UP000236735"/>
    </source>
</evidence>
<dbReference type="PANTHER" id="PTHR33202">
    <property type="entry name" value="ZINC UPTAKE REGULATION PROTEIN"/>
    <property type="match status" value="1"/>
</dbReference>
<evidence type="ECO:0000256" key="5">
    <source>
        <dbReference type="ARBA" id="ARBA00023125"/>
    </source>
</evidence>
<keyword evidence="5" id="KW-0238">DNA-binding</keyword>
<dbReference type="GO" id="GO:0000976">
    <property type="term" value="F:transcription cis-regulatory region binding"/>
    <property type="evidence" value="ECO:0007669"/>
    <property type="project" value="TreeGrafter"/>
</dbReference>
<name>A0A1H5SZW9_XYLRU</name>
<feature type="binding site" evidence="7">
    <location>
        <position position="133"/>
    </location>
    <ligand>
        <name>Zn(2+)</name>
        <dbReference type="ChEBI" id="CHEBI:29105"/>
    </ligand>
</feature>
<feature type="binding site" evidence="7">
    <location>
        <position position="136"/>
    </location>
    <ligand>
        <name>Zn(2+)</name>
        <dbReference type="ChEBI" id="CHEBI:29105"/>
    </ligand>
</feature>
<comment type="cofactor">
    <cofactor evidence="7">
        <name>Zn(2+)</name>
        <dbReference type="ChEBI" id="CHEBI:29105"/>
    </cofactor>
    <text evidence="7">Binds 1 zinc ion per subunit.</text>
</comment>
<keyword evidence="7" id="KW-0479">Metal-binding</keyword>
<dbReference type="EMBL" id="FNUV01000002">
    <property type="protein sequence ID" value="SEF56133.1"/>
    <property type="molecule type" value="Genomic_DNA"/>
</dbReference>
<dbReference type="RefSeq" id="WP_036910646.1">
    <property type="nucleotide sequence ID" value="NZ_FNUV01000002.1"/>
</dbReference>
<proteinExistence type="inferred from homology"/>
<dbReference type="InterPro" id="IPR036388">
    <property type="entry name" value="WH-like_DNA-bd_sf"/>
</dbReference>
<keyword evidence="6" id="KW-0804">Transcription</keyword>
<protein>
    <submittedName>
        <fullName evidence="8">Fur family transcriptional regulator, ferric uptake regulator</fullName>
    </submittedName>
</protein>